<evidence type="ECO:0000313" key="6">
    <source>
        <dbReference type="EMBL" id="OWQ92958.1"/>
    </source>
</evidence>
<name>A0A246JJY4_9BURK</name>
<dbReference type="PANTHER" id="PTHR10543:SF89">
    <property type="entry name" value="CAROTENOID 9,10(9',10')-CLEAVAGE DIOXYGENASE 1"/>
    <property type="match status" value="1"/>
</dbReference>
<reference evidence="6 7" key="1">
    <citation type="journal article" date="2008" name="Int. J. Syst. Evol. Microbiol.">
        <title>Description of Roseateles aquatilis sp. nov. and Roseateles terrae sp. nov., in the class Betaproteobacteria, and emended description of the genus Roseateles.</title>
        <authorList>
            <person name="Gomila M."/>
            <person name="Bowien B."/>
            <person name="Falsen E."/>
            <person name="Moore E.R."/>
            <person name="Lalucat J."/>
        </authorList>
    </citation>
    <scope>NUCLEOTIDE SEQUENCE [LARGE SCALE GENOMIC DNA]</scope>
    <source>
        <strain evidence="6 7">CCUG 48205</strain>
    </source>
</reference>
<dbReference type="GO" id="GO:0046872">
    <property type="term" value="F:metal ion binding"/>
    <property type="evidence" value="ECO:0007669"/>
    <property type="project" value="UniProtKB-KW"/>
</dbReference>
<organism evidence="6 7">
    <name type="scientific">Roseateles aquatilis</name>
    <dbReference type="NCBI Taxonomy" id="431061"/>
    <lineage>
        <taxon>Bacteria</taxon>
        <taxon>Pseudomonadati</taxon>
        <taxon>Pseudomonadota</taxon>
        <taxon>Betaproteobacteria</taxon>
        <taxon>Burkholderiales</taxon>
        <taxon>Sphaerotilaceae</taxon>
        <taxon>Roseateles</taxon>
    </lineage>
</organism>
<comment type="cofactor">
    <cofactor evidence="5">
        <name>Fe(2+)</name>
        <dbReference type="ChEBI" id="CHEBI:29033"/>
    </cofactor>
    <text evidence="5">Binds 1 Fe(2+) ion per subunit.</text>
</comment>
<dbReference type="Pfam" id="PF03055">
    <property type="entry name" value="RPE65"/>
    <property type="match status" value="1"/>
</dbReference>
<dbReference type="InterPro" id="IPR004294">
    <property type="entry name" value="Carotenoid_Oase"/>
</dbReference>
<evidence type="ECO:0000313" key="7">
    <source>
        <dbReference type="Proteomes" id="UP000197468"/>
    </source>
</evidence>
<feature type="binding site" evidence="5">
    <location>
        <position position="332"/>
    </location>
    <ligand>
        <name>Fe cation</name>
        <dbReference type="ChEBI" id="CHEBI:24875"/>
        <note>catalytic</note>
    </ligand>
</feature>
<comment type="similarity">
    <text evidence="1">Belongs to the carotenoid oxygenase family.</text>
</comment>
<feature type="binding site" evidence="5">
    <location>
        <position position="512"/>
    </location>
    <ligand>
        <name>Fe cation</name>
        <dbReference type="ChEBI" id="CHEBI:24875"/>
        <note>catalytic</note>
    </ligand>
</feature>
<feature type="binding site" evidence="5">
    <location>
        <position position="222"/>
    </location>
    <ligand>
        <name>Fe cation</name>
        <dbReference type="ChEBI" id="CHEBI:24875"/>
        <note>catalytic</note>
    </ligand>
</feature>
<dbReference type="GO" id="GO:0010436">
    <property type="term" value="F:carotenoid dioxygenase activity"/>
    <property type="evidence" value="ECO:0007669"/>
    <property type="project" value="TreeGrafter"/>
</dbReference>
<evidence type="ECO:0000256" key="3">
    <source>
        <dbReference type="ARBA" id="ARBA00023002"/>
    </source>
</evidence>
<proteinExistence type="inferred from homology"/>
<accession>A0A246JJY4</accession>
<dbReference type="PANTHER" id="PTHR10543">
    <property type="entry name" value="BETA-CAROTENE DIOXYGENASE"/>
    <property type="match status" value="1"/>
</dbReference>
<evidence type="ECO:0000256" key="4">
    <source>
        <dbReference type="ARBA" id="ARBA00023004"/>
    </source>
</evidence>
<keyword evidence="3" id="KW-0560">Oxidoreductase</keyword>
<dbReference type="OrthoDB" id="6636843at2"/>
<dbReference type="Proteomes" id="UP000197468">
    <property type="component" value="Unassembled WGS sequence"/>
</dbReference>
<evidence type="ECO:0000256" key="5">
    <source>
        <dbReference type="PIRSR" id="PIRSR604294-1"/>
    </source>
</evidence>
<protein>
    <submittedName>
        <fullName evidence="6">Uncharacterized protein</fullName>
    </submittedName>
</protein>
<evidence type="ECO:0000256" key="2">
    <source>
        <dbReference type="ARBA" id="ARBA00022723"/>
    </source>
</evidence>
<gene>
    <name evidence="6" type="ORF">CDN99_00130</name>
</gene>
<dbReference type="AlphaFoldDB" id="A0A246JJY4"/>
<feature type="binding site" evidence="5">
    <location>
        <position position="267"/>
    </location>
    <ligand>
        <name>Fe cation</name>
        <dbReference type="ChEBI" id="CHEBI:24875"/>
        <note>catalytic</note>
    </ligand>
</feature>
<dbReference type="RefSeq" id="WP_088382106.1">
    <property type="nucleotide sequence ID" value="NZ_NIOF01000001.1"/>
</dbReference>
<dbReference type="EMBL" id="NIOF01000001">
    <property type="protein sequence ID" value="OWQ92958.1"/>
    <property type="molecule type" value="Genomic_DNA"/>
</dbReference>
<evidence type="ECO:0000256" key="1">
    <source>
        <dbReference type="ARBA" id="ARBA00006787"/>
    </source>
</evidence>
<keyword evidence="2 5" id="KW-0479">Metal-binding</keyword>
<comment type="caution">
    <text evidence="6">The sequence shown here is derived from an EMBL/GenBank/DDBJ whole genome shotgun (WGS) entry which is preliminary data.</text>
</comment>
<keyword evidence="7" id="KW-1185">Reference proteome</keyword>
<keyword evidence="4 5" id="KW-0408">Iron</keyword>
<dbReference type="GO" id="GO:0016121">
    <property type="term" value="P:carotene catabolic process"/>
    <property type="evidence" value="ECO:0007669"/>
    <property type="project" value="TreeGrafter"/>
</dbReference>
<sequence length="518" mass="57731">MDRRHLLRAGATSALTAVGLTDLASATALARAGQALATSAHLVNGAAALSAEDFERALATAPELLPLRGWDGEDRAATELRIEGRWPRELRGTLYRNGPGLMSRAGERYRHWFDGDGLIQAWRFEDGRASHQARFVRTAKFRAEQEAGRFLLPALGTAIPPQRPVTGSDSLNVANTSVLRLQDRLYALWEGGSAYELDAGSLATVGPKAWSPELRGMPFSAHPKVEPDGTVWNFGTTSRHLLIYRIGRDGALARQQLLELPMAAMVHDFAVSQRFLTFLLAPISLDMAQVRAGSSMSAAMRWRPEQGTRVLVLDKATLTPRWFQLPASLVFHFGNAWDDGDELALDYVEAPPLPEFNARIANLMAGRRLVEAPSQPRLLRLPLSGGEPRLERRDEAVEFPVVDPRVVGRRHRFVYYPVRIDDPSRWGFDGVMRLDLDTGARQRFQFDEQVLLEEQLLVPRPGSTREGEGWLLGLGYDVKRQRSFATVFDAQRLADGPLARAWLPYWAPLGFHGRFYPA</sequence>